<evidence type="ECO:0000256" key="1">
    <source>
        <dbReference type="ARBA" id="ARBA00022473"/>
    </source>
</evidence>
<dbReference type="GO" id="GO:0038023">
    <property type="term" value="F:signaling receptor activity"/>
    <property type="evidence" value="ECO:0007669"/>
    <property type="project" value="UniProtKB-ARBA"/>
</dbReference>
<evidence type="ECO:0000256" key="11">
    <source>
        <dbReference type="ARBA" id="ARBA00057910"/>
    </source>
</evidence>
<feature type="signal peptide" evidence="16">
    <location>
        <begin position="1"/>
        <end position="42"/>
    </location>
</feature>
<feature type="compositionally biased region" description="Low complexity" evidence="15">
    <location>
        <begin position="868"/>
        <end position="903"/>
    </location>
</feature>
<feature type="region of interest" description="Disordered" evidence="15">
    <location>
        <begin position="632"/>
        <end position="654"/>
    </location>
</feature>
<comment type="subunit">
    <text evidence="13">Interacts with SLIT2 and ENAH.</text>
</comment>
<feature type="region of interest" description="Disordered" evidence="15">
    <location>
        <begin position="1095"/>
        <end position="1123"/>
    </location>
</feature>
<dbReference type="InterPro" id="IPR013098">
    <property type="entry name" value="Ig_I-set"/>
</dbReference>
<evidence type="ECO:0000256" key="2">
    <source>
        <dbReference type="ARBA" id="ARBA00022553"/>
    </source>
</evidence>
<feature type="compositionally biased region" description="Low complexity" evidence="15">
    <location>
        <begin position="714"/>
        <end position="732"/>
    </location>
</feature>
<feature type="region of interest" description="Disordered" evidence="15">
    <location>
        <begin position="809"/>
        <end position="829"/>
    </location>
</feature>
<feature type="domain" description="Fibronectin type-III" evidence="18">
    <location>
        <begin position="362"/>
        <end position="457"/>
    </location>
</feature>
<dbReference type="FunFam" id="2.60.40.10:FF:000844">
    <property type="entry name" value="roundabout homolog 4 isoform X1"/>
    <property type="match status" value="1"/>
</dbReference>
<evidence type="ECO:0000256" key="6">
    <source>
        <dbReference type="ARBA" id="ARBA00022782"/>
    </source>
</evidence>
<keyword evidence="5" id="KW-0677">Repeat</keyword>
<keyword evidence="1" id="KW-0217">Developmental protein</keyword>
<evidence type="ECO:0000259" key="18">
    <source>
        <dbReference type="PROSITE" id="PS50853"/>
    </source>
</evidence>
<evidence type="ECO:0000313" key="20">
    <source>
        <dbReference type="Proteomes" id="UP000299084"/>
    </source>
</evidence>
<dbReference type="InterPro" id="IPR013783">
    <property type="entry name" value="Ig-like_fold"/>
</dbReference>
<keyword evidence="6" id="KW-0221">Differentiation</keyword>
<dbReference type="GO" id="GO:0001525">
    <property type="term" value="P:angiogenesis"/>
    <property type="evidence" value="ECO:0007669"/>
    <property type="project" value="UniProtKB-KW"/>
</dbReference>
<keyword evidence="9" id="KW-0325">Glycoprotein</keyword>
<evidence type="ECO:0000256" key="10">
    <source>
        <dbReference type="ARBA" id="ARBA00023319"/>
    </source>
</evidence>
<keyword evidence="2" id="KW-0597">Phosphoprotein</keyword>
<evidence type="ECO:0000256" key="9">
    <source>
        <dbReference type="ARBA" id="ARBA00023180"/>
    </source>
</evidence>
<feature type="chain" id="PRO_5024384253" description="Roundabout homolog 4" evidence="16">
    <location>
        <begin position="43"/>
        <end position="1123"/>
    </location>
</feature>
<evidence type="ECO:0000256" key="4">
    <source>
        <dbReference type="ARBA" id="ARBA00022729"/>
    </source>
</evidence>
<dbReference type="Pfam" id="PF07679">
    <property type="entry name" value="I-set"/>
    <property type="match status" value="1"/>
</dbReference>
<dbReference type="FunFam" id="2.60.40.10:FF:000946">
    <property type="entry name" value="Roundabout guidance receptor 4"/>
    <property type="match status" value="1"/>
</dbReference>
<evidence type="ECO:0000256" key="8">
    <source>
        <dbReference type="ARBA" id="ARBA00023170"/>
    </source>
</evidence>
<dbReference type="CDD" id="cd00063">
    <property type="entry name" value="FN3"/>
    <property type="match status" value="1"/>
</dbReference>
<evidence type="ECO:0000256" key="12">
    <source>
        <dbReference type="ARBA" id="ARBA00061206"/>
    </source>
</evidence>
<dbReference type="SUPFAM" id="SSF49265">
    <property type="entry name" value="Fibronectin type III"/>
    <property type="match status" value="1"/>
</dbReference>
<keyword evidence="3" id="KW-0037">Angiogenesis</keyword>
<dbReference type="STRING" id="9838.ENSCDRP00005023482"/>
<dbReference type="GO" id="GO:0098609">
    <property type="term" value="P:cell-cell adhesion"/>
    <property type="evidence" value="ECO:0007669"/>
    <property type="project" value="TreeGrafter"/>
</dbReference>
<comment type="similarity">
    <text evidence="12">Belongs to the immunoglobulin superfamily. ROBO family.</text>
</comment>
<feature type="compositionally biased region" description="Polar residues" evidence="15">
    <location>
        <begin position="1101"/>
        <end position="1110"/>
    </location>
</feature>
<evidence type="ECO:0000256" key="16">
    <source>
        <dbReference type="SAM" id="SignalP"/>
    </source>
</evidence>
<evidence type="ECO:0000256" key="15">
    <source>
        <dbReference type="SAM" id="MobiDB-lite"/>
    </source>
</evidence>
<evidence type="ECO:0000256" key="7">
    <source>
        <dbReference type="ARBA" id="ARBA00023157"/>
    </source>
</evidence>
<feature type="region of interest" description="Disordered" evidence="15">
    <location>
        <begin position="850"/>
        <end position="909"/>
    </location>
</feature>
<dbReference type="PANTHER" id="PTHR44170">
    <property type="entry name" value="PROTEIN SIDEKICK"/>
    <property type="match status" value="1"/>
</dbReference>
<sequence>VGQSAADKDRGLGAAVGAGGMSLLGARWPLPLLLLLGIGALAQDSPPQILVHPEDQLLQGPGPARMNCQASGQPPPTIRWLLNGQPLSMVPPDVHHLLPDGTLLLLRPPPRGHAHDDQALSTDLGVYTCEASNRLGTAVSRGARLSVAVLREDFQIQPRDIVATVGEQMVLECGPPWGHPEPTVSWWKDGKPLALQPGRHSVSRGSLLMARAEKSDTGTYMCVATNSAGQRESRAARVSVQETQDYREPLELLAVRIQLENVTLLNSDPAKGTKPGPAVWLSWKVSGPAAPAQSYTALFRAQAAPGGQGAPWAEALLAGWQSAELGGLHWGQDYEFKVRPSSGRAQGPDSNVLLLRLPEQVPSAPPQEVTLKPGNGSVLVSWFPPPTENHNGIIRGYQVWSLGNTSLAPANWTVAGEQTQLEIATQMPGSYCVQVAAVTGAGAGQPSHPVCLLLGEDSAHSSPSSPHSYLPLSLLTLPAPPPCLPDPPCLTCPLSLSSNSHTEQAMERAAREPSAHGPWTLEQLRAALRRPEVIASGGVVLWLLLLGTAVCIHRRRRSGMHLGPGLYRYTSEDAILKHSKNKARTIVYSTPSATRLSWSLGCHFTQPLCTPCPALPRTDHSDSPWLADTWRSTSGSRDLSSSSSLSSRLGVDPRDPLDGHRSLISWDPRSPGVPLLPDTSTFYGSLIAELPSSPQAPAVRRLAPQLARLSSPWPSSDSLRGRRGLSSPRLSLAPTEAWKAKKKQELHQANSSPLLRASHPTELWACEGRNRGSKNLPQSPGVVPRALVAWRALGPQLLSSSNELVTRPLPSTPLFPHGPSTQSQQIQHEKNCSNHLAIAVLPASGTRWSPKPFPAPHCQQPPPPSPSLCPSGTPSPSSPQASSLSGPSPASSCLSSSSLSSLGEDQDSVLTPEEVALCLELSEGEETPRNSVSPMPRAPSPPITYGYISVPTASELADMGRAGGGMGSEVRGLLSPPRPCPTPTPSEGSLANGWGSASEDNAPSARASLVSSSDGSFLADAHFARALAVAVDSFGFGLEPREADCVFTDASSPPSPRDDLFLTPILSLPPWEWRSDWLEDMEKTHTQWLARGLLSRPPDSRISSQRSQLSCPAPKAGGECLPG</sequence>
<dbReference type="InterPro" id="IPR036116">
    <property type="entry name" value="FN3_sf"/>
</dbReference>
<dbReference type="AlphaFoldDB" id="A0A5N4C7M6"/>
<protein>
    <recommendedName>
        <fullName evidence="14">Roundabout homolog 4</fullName>
    </recommendedName>
</protein>
<keyword evidence="7" id="KW-1015">Disulfide bond</keyword>
<evidence type="ECO:0000256" key="3">
    <source>
        <dbReference type="ARBA" id="ARBA00022657"/>
    </source>
</evidence>
<dbReference type="Gene3D" id="2.60.40.10">
    <property type="entry name" value="Immunoglobulins"/>
    <property type="match status" value="4"/>
</dbReference>
<feature type="compositionally biased region" description="Low complexity" evidence="15">
    <location>
        <begin position="632"/>
        <end position="649"/>
    </location>
</feature>
<dbReference type="Pfam" id="PF00041">
    <property type="entry name" value="fn3"/>
    <property type="match status" value="1"/>
</dbReference>
<keyword evidence="10" id="KW-0393">Immunoglobulin domain</keyword>
<keyword evidence="4 16" id="KW-0732">Signal</keyword>
<reference evidence="19 20" key="1">
    <citation type="journal article" date="2019" name="Mol. Ecol. Resour.">
        <title>Improving Illumina assemblies with Hi-C and long reads: an example with the North African dromedary.</title>
        <authorList>
            <person name="Elbers J.P."/>
            <person name="Rogers M.F."/>
            <person name="Perelman P.L."/>
            <person name="Proskuryakova A.A."/>
            <person name="Serdyukova N.A."/>
            <person name="Johnson W.E."/>
            <person name="Horin P."/>
            <person name="Corander J."/>
            <person name="Murphy D."/>
            <person name="Burger P.A."/>
        </authorList>
    </citation>
    <scope>NUCLEOTIDE SEQUENCE [LARGE SCALE GENOMIC DNA]</scope>
    <source>
        <strain evidence="19">Drom800</strain>
        <tissue evidence="19">Blood</tissue>
    </source>
</reference>
<evidence type="ECO:0000256" key="13">
    <source>
        <dbReference type="ARBA" id="ARBA00063418"/>
    </source>
</evidence>
<dbReference type="Pfam" id="PF13927">
    <property type="entry name" value="Ig_3"/>
    <property type="match status" value="1"/>
</dbReference>
<dbReference type="EMBL" id="JWIN03000033">
    <property type="protein sequence ID" value="KAB1254912.1"/>
    <property type="molecule type" value="Genomic_DNA"/>
</dbReference>
<evidence type="ECO:0000259" key="17">
    <source>
        <dbReference type="PROSITE" id="PS50835"/>
    </source>
</evidence>
<keyword evidence="8" id="KW-0675">Receptor</keyword>
<dbReference type="PROSITE" id="PS50853">
    <property type="entry name" value="FN3"/>
    <property type="match status" value="1"/>
</dbReference>
<dbReference type="SMART" id="SM00060">
    <property type="entry name" value="FN3"/>
    <property type="match status" value="2"/>
</dbReference>
<evidence type="ECO:0000313" key="19">
    <source>
        <dbReference type="EMBL" id="KAB1254912.1"/>
    </source>
</evidence>
<dbReference type="SMART" id="SM00408">
    <property type="entry name" value="IGc2"/>
    <property type="match status" value="2"/>
</dbReference>
<dbReference type="GO" id="GO:0016020">
    <property type="term" value="C:membrane"/>
    <property type="evidence" value="ECO:0007669"/>
    <property type="project" value="UniProtKB-ARBA"/>
</dbReference>
<keyword evidence="20" id="KW-1185">Reference proteome</keyword>
<feature type="domain" description="Ig-like" evidence="17">
    <location>
        <begin position="152"/>
        <end position="239"/>
    </location>
</feature>
<organism evidence="19 20">
    <name type="scientific">Camelus dromedarius</name>
    <name type="common">Dromedary</name>
    <name type="synonym">Arabian camel</name>
    <dbReference type="NCBI Taxonomy" id="9838"/>
    <lineage>
        <taxon>Eukaryota</taxon>
        <taxon>Metazoa</taxon>
        <taxon>Chordata</taxon>
        <taxon>Craniata</taxon>
        <taxon>Vertebrata</taxon>
        <taxon>Euteleostomi</taxon>
        <taxon>Mammalia</taxon>
        <taxon>Eutheria</taxon>
        <taxon>Laurasiatheria</taxon>
        <taxon>Artiodactyla</taxon>
        <taxon>Tylopoda</taxon>
        <taxon>Camelidae</taxon>
        <taxon>Camelus</taxon>
    </lineage>
</organism>
<dbReference type="SUPFAM" id="SSF48726">
    <property type="entry name" value="Immunoglobulin"/>
    <property type="match status" value="2"/>
</dbReference>
<dbReference type="PROSITE" id="PS50835">
    <property type="entry name" value="IG_LIKE"/>
    <property type="match status" value="2"/>
</dbReference>
<feature type="region of interest" description="Disordered" evidence="15">
    <location>
        <begin position="709"/>
        <end position="754"/>
    </location>
</feature>
<dbReference type="FunFam" id="2.60.40.10:FF:000929">
    <property type="entry name" value="Roundabout guidance receptor 4"/>
    <property type="match status" value="1"/>
</dbReference>
<proteinExistence type="inferred from homology"/>
<gene>
    <name evidence="19" type="ORF">Cadr_000028784</name>
</gene>
<comment type="caution">
    <text evidence="19">The sequence shown here is derived from an EMBL/GenBank/DDBJ whole genome shotgun (WGS) entry which is preliminary data.</text>
</comment>
<evidence type="ECO:0000256" key="14">
    <source>
        <dbReference type="ARBA" id="ARBA00067996"/>
    </source>
</evidence>
<accession>A0A5N4C7M6</accession>
<dbReference type="InterPro" id="IPR003961">
    <property type="entry name" value="FN3_dom"/>
</dbReference>
<feature type="region of interest" description="Disordered" evidence="15">
    <location>
        <begin position="973"/>
        <end position="1007"/>
    </location>
</feature>
<feature type="compositionally biased region" description="Pro residues" evidence="15">
    <location>
        <begin position="851"/>
        <end position="867"/>
    </location>
</feature>
<comment type="function">
    <text evidence="11">Receptor for Slit proteins, at least for SLIT2, and seems to be involved in angiogenesis and vascular patterning. May mediate the inhibition of primary endothelial cell migration by Slit proteins. Involved in the maintenance of endothelial barrier organization and function.</text>
</comment>
<dbReference type="SMART" id="SM00409">
    <property type="entry name" value="IG"/>
    <property type="match status" value="2"/>
</dbReference>
<dbReference type="FunFam" id="2.60.40.10:FF:000840">
    <property type="entry name" value="Roundabout guidance receptor 4"/>
    <property type="match status" value="1"/>
</dbReference>
<feature type="non-terminal residue" evidence="19">
    <location>
        <position position="1"/>
    </location>
</feature>
<dbReference type="InterPro" id="IPR036179">
    <property type="entry name" value="Ig-like_dom_sf"/>
</dbReference>
<dbReference type="InterPro" id="IPR007110">
    <property type="entry name" value="Ig-like_dom"/>
</dbReference>
<dbReference type="PANTHER" id="PTHR44170:SF11">
    <property type="entry name" value="ROUNDABOUT HOMOLOG 4"/>
    <property type="match status" value="1"/>
</dbReference>
<dbReference type="InterPro" id="IPR003598">
    <property type="entry name" value="Ig_sub2"/>
</dbReference>
<dbReference type="InterPro" id="IPR003599">
    <property type="entry name" value="Ig_sub"/>
</dbReference>
<feature type="domain" description="Ig-like" evidence="17">
    <location>
        <begin position="47"/>
        <end position="146"/>
    </location>
</feature>
<name>A0A5N4C7M6_CAMDR</name>
<evidence type="ECO:0000256" key="5">
    <source>
        <dbReference type="ARBA" id="ARBA00022737"/>
    </source>
</evidence>
<dbReference type="Proteomes" id="UP000299084">
    <property type="component" value="Unassembled WGS sequence"/>
</dbReference>
<dbReference type="GO" id="GO:0030154">
    <property type="term" value="P:cell differentiation"/>
    <property type="evidence" value="ECO:0007669"/>
    <property type="project" value="UniProtKB-KW"/>
</dbReference>